<protein>
    <submittedName>
        <fullName evidence="2">Uncharacterized protein</fullName>
    </submittedName>
</protein>
<feature type="compositionally biased region" description="Basic and acidic residues" evidence="1">
    <location>
        <begin position="239"/>
        <end position="252"/>
    </location>
</feature>
<feature type="non-terminal residue" evidence="2">
    <location>
        <position position="1"/>
    </location>
</feature>
<evidence type="ECO:0000313" key="3">
    <source>
        <dbReference type="Proteomes" id="UP001159405"/>
    </source>
</evidence>
<keyword evidence="3" id="KW-1185">Reference proteome</keyword>
<feature type="region of interest" description="Disordered" evidence="1">
    <location>
        <begin position="232"/>
        <end position="252"/>
    </location>
</feature>
<feature type="compositionally biased region" description="Basic residues" evidence="1">
    <location>
        <begin position="46"/>
        <end position="68"/>
    </location>
</feature>
<organism evidence="2 3">
    <name type="scientific">Porites lobata</name>
    <dbReference type="NCBI Taxonomy" id="104759"/>
    <lineage>
        <taxon>Eukaryota</taxon>
        <taxon>Metazoa</taxon>
        <taxon>Cnidaria</taxon>
        <taxon>Anthozoa</taxon>
        <taxon>Hexacorallia</taxon>
        <taxon>Scleractinia</taxon>
        <taxon>Fungiina</taxon>
        <taxon>Poritidae</taxon>
        <taxon>Porites</taxon>
    </lineage>
</organism>
<dbReference type="PANTHER" id="PTHR46601">
    <property type="entry name" value="ULP_PROTEASE DOMAIN-CONTAINING PROTEIN"/>
    <property type="match status" value="1"/>
</dbReference>
<dbReference type="EMBL" id="CALNXK010000217">
    <property type="protein sequence ID" value="CAH3176792.1"/>
    <property type="molecule type" value="Genomic_DNA"/>
</dbReference>
<evidence type="ECO:0000256" key="1">
    <source>
        <dbReference type="SAM" id="MobiDB-lite"/>
    </source>
</evidence>
<proteinExistence type="predicted"/>
<comment type="caution">
    <text evidence="2">The sequence shown here is derived from an EMBL/GenBank/DDBJ whole genome shotgun (WGS) entry which is preliminary data.</text>
</comment>
<evidence type="ECO:0000313" key="2">
    <source>
        <dbReference type="EMBL" id="CAH3176792.1"/>
    </source>
</evidence>
<dbReference type="PANTHER" id="PTHR46601:SF2">
    <property type="entry name" value="UBIQUITIN-LIKE PROTEASE FAMILY PROFILE DOMAIN-CONTAINING PROTEIN"/>
    <property type="match status" value="1"/>
</dbReference>
<feature type="region of interest" description="Disordered" evidence="1">
    <location>
        <begin position="25"/>
        <end position="78"/>
    </location>
</feature>
<name>A0ABN8RF23_9CNID</name>
<reference evidence="2 3" key="1">
    <citation type="submission" date="2022-05" db="EMBL/GenBank/DDBJ databases">
        <authorList>
            <consortium name="Genoscope - CEA"/>
            <person name="William W."/>
        </authorList>
    </citation>
    <scope>NUCLEOTIDE SEQUENCE [LARGE SCALE GENOMIC DNA]</scope>
</reference>
<gene>
    <name evidence="2" type="ORF">PLOB_00018510</name>
</gene>
<feature type="compositionally biased region" description="Polar residues" evidence="1">
    <location>
        <begin position="69"/>
        <end position="78"/>
    </location>
</feature>
<sequence>GAERARTFRTRLKVDVERYKAYKNKDKERKRVQRKGQALSPSEVARRKKLTRERVRKCRQRQKEKKAKNSSQDQDVSQAYQTPQALGKALGKVSSRVLPQSPRKRKAVVFKLAHASGFLRKKRCTRSNRGLPKETVNLVKVFFQLDSISRQALGRKDFVTVRENNTKHHIQKRHFFSENFVCNPESELCMLGKCKKCAKCPSLLQKIRSSAGNLDEHATWYQWEHVEQMVQAKKGKSMKGKENSESSERGYC</sequence>
<accession>A0ABN8RF23</accession>
<dbReference type="Proteomes" id="UP001159405">
    <property type="component" value="Unassembled WGS sequence"/>
</dbReference>